<organism evidence="10 11">
    <name type="scientific">Streptomyces olivaceiscleroticus</name>
    <dbReference type="NCBI Taxonomy" id="68245"/>
    <lineage>
        <taxon>Bacteria</taxon>
        <taxon>Bacillati</taxon>
        <taxon>Actinomycetota</taxon>
        <taxon>Actinomycetes</taxon>
        <taxon>Kitasatosporales</taxon>
        <taxon>Streptomycetaceae</taxon>
        <taxon>Streptomyces</taxon>
    </lineage>
</organism>
<keyword evidence="4 8" id="KW-1133">Transmembrane helix</keyword>
<sequence length="946" mass="100423">MTTPATETPDITDGRKGRDPAHESAIAPRRVGGPRRWWDWVLAADPGLGQLQAGWRTLVAMITGLATGYGMSVALDMPAMLGMMAGGMMGLMSAFAIAENTWQRLTRAILWMPIPFSAALPLAAWLHQYRVVELTIMVCALAVTFFLARFGTLALLGGMLLFNAFMVGMMANVPLNLCGEMFLVALASAVAILLTRLALCYPMPREDLLRTQRAFVVEARRVADAATDALDPDADHEVAVKRMRRSLRRLNVTTVTIDGRLAQPEVAADPDTAELLHRHLFDAELALKGIGQCVQQLTRLEAPAHLREAMVVGLVIARDTPLGRADALRPAAQLIQQQATAVLEDQGTGPEEAEAAALARRVGHLLDTLADSLAHWLDLGWNAPTARAKVPFQPTVALEQNRPAGTGAVARRVIAAQNETGWRRAIPYLRAPVHAGLAAAIVCPITDAINPQRFYWGLVGVMITLFGTNTTHERLRKFGHRMAGTIVGAVIGVLLLRLIGPGHIYWTLLVIVAGLTFGSWGMQRQYGYWVAGLVTALVQLYGLSTPYTGMETLLSERLLDNGLGILIATACAALVFPVSSRKIALEAERGYVSALEHLISQVAERWQDPAAPVRLRGAARGVDAALYQVRGVARPLVRMPLGVRGRGAENRLALLAAATGHARSLAAAADIDIDLAPELARRVDRITATFVESLHALDHHFATGEPDGTWVRVSPLIRELEGVLHAPAGPRADRLHVALRELAALDEALAGYADDRGLTVTTAAPDPEPAAETATAAKSAAPTVHAASTLDRRTQAALAAWLAHTRHDGTPGAKQVPASSAATAGASAAQRPAPAAPAPAAGPRARSAASGARTASPAGTGVVSGSLHCPEHPGGCEAWITVVSDRGKRRAGVRAVGGRYRIAGLEPGGYTVIASGSAHAPTARFVAVDPSRGDIHQDIELKPARP</sequence>
<feature type="transmembrane region" description="Helical" evidence="8">
    <location>
        <begin position="53"/>
        <end position="71"/>
    </location>
</feature>
<evidence type="ECO:0000256" key="4">
    <source>
        <dbReference type="ARBA" id="ARBA00022989"/>
    </source>
</evidence>
<feature type="transmembrane region" description="Helical" evidence="8">
    <location>
        <begin position="478"/>
        <end position="498"/>
    </location>
</feature>
<reference evidence="11" key="1">
    <citation type="journal article" date="2019" name="Int. J. Syst. Evol. Microbiol.">
        <title>The Global Catalogue of Microorganisms (GCM) 10K type strain sequencing project: providing services to taxonomists for standard genome sequencing and annotation.</title>
        <authorList>
            <consortium name="The Broad Institute Genomics Platform"/>
            <consortium name="The Broad Institute Genome Sequencing Center for Infectious Disease"/>
            <person name="Wu L."/>
            <person name="Ma J."/>
        </authorList>
    </citation>
    <scope>NUCLEOTIDE SEQUENCE [LARGE SCALE GENOMIC DNA]</scope>
    <source>
        <strain evidence="11">JCM 4805</strain>
    </source>
</reference>
<evidence type="ECO:0000256" key="7">
    <source>
        <dbReference type="SAM" id="MobiDB-lite"/>
    </source>
</evidence>
<feature type="domain" description="Integral membrane bound transporter" evidence="9">
    <location>
        <begin position="445"/>
        <end position="570"/>
    </location>
</feature>
<dbReference type="Pfam" id="PF13515">
    <property type="entry name" value="FUSC_2"/>
    <property type="match status" value="1"/>
</dbReference>
<accession>A0ABP3KCU7</accession>
<dbReference type="PANTHER" id="PTHR30509:SF9">
    <property type="entry name" value="MULTIDRUG RESISTANCE PROTEIN MDTO"/>
    <property type="match status" value="1"/>
</dbReference>
<comment type="similarity">
    <text evidence="6">Belongs to the YccS/YhfK family.</text>
</comment>
<evidence type="ECO:0000259" key="9">
    <source>
        <dbReference type="Pfam" id="PF13515"/>
    </source>
</evidence>
<feature type="transmembrane region" description="Helical" evidence="8">
    <location>
        <begin position="77"/>
        <end position="97"/>
    </location>
</feature>
<feature type="region of interest" description="Disordered" evidence="7">
    <location>
        <begin position="1"/>
        <end position="26"/>
    </location>
</feature>
<evidence type="ECO:0000313" key="10">
    <source>
        <dbReference type="EMBL" id="GAA0476588.1"/>
    </source>
</evidence>
<comment type="caution">
    <text evidence="10">The sequence shown here is derived from an EMBL/GenBank/DDBJ whole genome shotgun (WGS) entry which is preliminary data.</text>
</comment>
<feature type="region of interest" description="Disordered" evidence="7">
    <location>
        <begin position="760"/>
        <end position="790"/>
    </location>
</feature>
<evidence type="ECO:0000256" key="5">
    <source>
        <dbReference type="ARBA" id="ARBA00023136"/>
    </source>
</evidence>
<keyword evidence="3 8" id="KW-0812">Transmembrane</keyword>
<comment type="subcellular location">
    <subcellularLocation>
        <location evidence="1">Cell membrane</location>
        <topology evidence="1">Multi-pass membrane protein</topology>
    </subcellularLocation>
</comment>
<feature type="compositionally biased region" description="Basic and acidic residues" evidence="7">
    <location>
        <begin position="12"/>
        <end position="22"/>
    </location>
</feature>
<evidence type="ECO:0000256" key="3">
    <source>
        <dbReference type="ARBA" id="ARBA00022692"/>
    </source>
</evidence>
<feature type="compositionally biased region" description="Low complexity" evidence="7">
    <location>
        <begin position="760"/>
        <end position="787"/>
    </location>
</feature>
<feature type="transmembrane region" description="Helical" evidence="8">
    <location>
        <begin position="134"/>
        <end position="165"/>
    </location>
</feature>
<keyword evidence="11" id="KW-1185">Reference proteome</keyword>
<evidence type="ECO:0000256" key="6">
    <source>
        <dbReference type="ARBA" id="ARBA00043993"/>
    </source>
</evidence>
<evidence type="ECO:0000256" key="8">
    <source>
        <dbReference type="SAM" id="Phobius"/>
    </source>
</evidence>
<gene>
    <name evidence="10" type="ORF">GCM10010361_46340</name>
</gene>
<keyword evidence="2" id="KW-1003">Cell membrane</keyword>
<protein>
    <recommendedName>
        <fullName evidence="9">Integral membrane bound transporter domain-containing protein</fullName>
    </recommendedName>
</protein>
<feature type="region of interest" description="Disordered" evidence="7">
    <location>
        <begin position="807"/>
        <end position="864"/>
    </location>
</feature>
<dbReference type="PANTHER" id="PTHR30509">
    <property type="entry name" value="P-HYDROXYBENZOIC ACID EFFLUX PUMP SUBUNIT-RELATED"/>
    <property type="match status" value="1"/>
</dbReference>
<feature type="transmembrane region" description="Helical" evidence="8">
    <location>
        <begin position="109"/>
        <end position="128"/>
    </location>
</feature>
<dbReference type="Proteomes" id="UP001500909">
    <property type="component" value="Unassembled WGS sequence"/>
</dbReference>
<name>A0ABP3KCU7_9ACTN</name>
<feature type="transmembrane region" description="Helical" evidence="8">
    <location>
        <begin position="526"/>
        <end position="543"/>
    </location>
</feature>
<evidence type="ECO:0000256" key="2">
    <source>
        <dbReference type="ARBA" id="ARBA00022475"/>
    </source>
</evidence>
<dbReference type="InterPro" id="IPR049453">
    <property type="entry name" value="Memb_transporter_dom"/>
</dbReference>
<feature type="transmembrane region" description="Helical" evidence="8">
    <location>
        <begin position="504"/>
        <end position="521"/>
    </location>
</feature>
<evidence type="ECO:0000313" key="11">
    <source>
        <dbReference type="Proteomes" id="UP001500909"/>
    </source>
</evidence>
<feature type="compositionally biased region" description="Low complexity" evidence="7">
    <location>
        <begin position="817"/>
        <end position="861"/>
    </location>
</feature>
<feature type="transmembrane region" description="Helical" evidence="8">
    <location>
        <begin position="177"/>
        <end position="199"/>
    </location>
</feature>
<dbReference type="EMBL" id="BAAABY010000032">
    <property type="protein sequence ID" value="GAA0476588.1"/>
    <property type="molecule type" value="Genomic_DNA"/>
</dbReference>
<proteinExistence type="inferred from homology"/>
<evidence type="ECO:0000256" key="1">
    <source>
        <dbReference type="ARBA" id="ARBA00004651"/>
    </source>
</evidence>
<dbReference type="RefSeq" id="WP_346097054.1">
    <property type="nucleotide sequence ID" value="NZ_BAAABY010000032.1"/>
</dbReference>
<keyword evidence="5 8" id="KW-0472">Membrane</keyword>